<dbReference type="PANTHER" id="PTHR43503">
    <property type="entry name" value="MCG48959-RELATED"/>
    <property type="match status" value="1"/>
</dbReference>
<dbReference type="eggNOG" id="KOG0379">
    <property type="taxonomic scope" value="Eukaryota"/>
</dbReference>
<dbReference type="SUPFAM" id="SSF117281">
    <property type="entry name" value="Kelch motif"/>
    <property type="match status" value="1"/>
</dbReference>
<dbReference type="GeneID" id="7051331"/>
<dbReference type="Gene3D" id="3.30.710.10">
    <property type="entry name" value="Potassium Channel Kv1.1, Chain A"/>
    <property type="match status" value="1"/>
</dbReference>
<dbReference type="EMBL" id="KE651167">
    <property type="protein sequence ID" value="EEB08468.1"/>
    <property type="molecule type" value="Genomic_DNA"/>
</dbReference>
<accession>B6K4R1</accession>
<reference evidence="3 5" key="1">
    <citation type="journal article" date="2011" name="Science">
        <title>Comparative functional genomics of the fission yeasts.</title>
        <authorList>
            <person name="Rhind N."/>
            <person name="Chen Z."/>
            <person name="Yassour M."/>
            <person name="Thompson D.A."/>
            <person name="Haas B.J."/>
            <person name="Habib N."/>
            <person name="Wapinski I."/>
            <person name="Roy S."/>
            <person name="Lin M.F."/>
            <person name="Heiman D.I."/>
            <person name="Young S.K."/>
            <person name="Furuya K."/>
            <person name="Guo Y."/>
            <person name="Pidoux A."/>
            <person name="Chen H.M."/>
            <person name="Robbertse B."/>
            <person name="Goldberg J.M."/>
            <person name="Aoki K."/>
            <person name="Bayne E.H."/>
            <person name="Berlin A.M."/>
            <person name="Desjardins C.A."/>
            <person name="Dobbs E."/>
            <person name="Dukaj L."/>
            <person name="Fan L."/>
            <person name="FitzGerald M.G."/>
            <person name="French C."/>
            <person name="Gujja S."/>
            <person name="Hansen K."/>
            <person name="Keifenheim D."/>
            <person name="Levin J.Z."/>
            <person name="Mosher R.A."/>
            <person name="Mueller C.A."/>
            <person name="Pfiffner J."/>
            <person name="Priest M."/>
            <person name="Russ C."/>
            <person name="Smialowska A."/>
            <person name="Swoboda P."/>
            <person name="Sykes S.M."/>
            <person name="Vaughn M."/>
            <person name="Vengrova S."/>
            <person name="Yoder R."/>
            <person name="Zeng Q."/>
            <person name="Allshire R."/>
            <person name="Baulcombe D."/>
            <person name="Birren B.W."/>
            <person name="Brown W."/>
            <person name="Ekwall K."/>
            <person name="Kellis M."/>
            <person name="Leatherwood J."/>
            <person name="Levin H."/>
            <person name="Margalit H."/>
            <person name="Martienssen R."/>
            <person name="Nieduszynski C.A."/>
            <person name="Spatafora J.W."/>
            <person name="Friedman N."/>
            <person name="Dalgaard J.Z."/>
            <person name="Baumann P."/>
            <person name="Niki H."/>
            <person name="Regev A."/>
            <person name="Nusbaum C."/>
        </authorList>
    </citation>
    <scope>NUCLEOTIDE SEQUENCE [LARGE SCALE GENOMIC DNA]</scope>
    <source>
        <strain evidence="5">yFS275 / FY16936</strain>
    </source>
</reference>
<dbReference type="OrthoDB" id="10001928at2759"/>
<dbReference type="AlphaFoldDB" id="B6K4R1"/>
<dbReference type="OMA" id="DMADMEF"/>
<name>B6K4R1_SCHJY</name>
<protein>
    <submittedName>
        <fullName evidence="3">Ras1-Scd pathway protein Ral2</fullName>
    </submittedName>
</protein>
<dbReference type="Pfam" id="PF24681">
    <property type="entry name" value="Kelch_KLHDC2_KLHL20_DRC7"/>
    <property type="match status" value="1"/>
</dbReference>
<dbReference type="GO" id="GO:0005829">
    <property type="term" value="C:cytosol"/>
    <property type="evidence" value="ECO:0000318"/>
    <property type="project" value="GO_Central"/>
</dbReference>
<sequence>MATTPVKQSLNDITLLVQSTKGQVPPPVIGETSVIIDNHVYVFGGRDAQSKKLRSNMYKMDISNFYWSALNSEESRLPTPRYFHSSTVWNNKVILFGGIGVDENDQLYVLNSLEVFDIITESWEAFGSVDQDPNLIPTPRYGHLVSVLGDYLFVFCGQDLANNYIEEVGVLDLIQQKWVYLGPFRHHCGIYRANVLENVTKAMQTNLRAAPPIVPSDETFIGTIAVYSNHNFANVRRMLFVMDVTRTQNGEFTIREQDYSEMLKGASMPPGLRFPVVYSAGCNIVIAGVFLTSSKQAFVFWAFSTETKQWKHVDIQGVLNLGAWFRSVHLPDTNQILTFGNMEGNLVEAYNSRESSYVHAVTVELEAYGIYPKPLDAFSKQGREIGELMLSGPSDMEILTLERLHVPCLSKVLTKRWACFKGVLETCANNNQNEFRLKLTNFGSQVTDLPFSTIQNTGSRVLYMPYTFDTCSAFVYYLYCGCIKPEYRTVSILCTLLLLCVSSHGLEHLKKHVTHHLHELMTAKNVGQIYETAALTGEKGLQLRALRLMISLNHRRRTSFNAAQTS</sequence>
<dbReference type="HOGENOM" id="CLU_005349_2_1_1"/>
<evidence type="ECO:0000313" key="3">
    <source>
        <dbReference type="EMBL" id="EEB08468.1"/>
    </source>
</evidence>
<dbReference type="InterPro" id="IPR011333">
    <property type="entry name" value="SKP1/BTB/POZ_sf"/>
</dbReference>
<dbReference type="InterPro" id="IPR015915">
    <property type="entry name" value="Kelch-typ_b-propeller"/>
</dbReference>
<dbReference type="GO" id="GO:0032005">
    <property type="term" value="P:signal transduction involved in positive regulation of conjugation with cellular fusion"/>
    <property type="evidence" value="ECO:0007669"/>
    <property type="project" value="EnsemblFungi"/>
</dbReference>
<dbReference type="GO" id="GO:0045454">
    <property type="term" value="P:cell redox homeostasis"/>
    <property type="evidence" value="ECO:0000318"/>
    <property type="project" value="GO_Central"/>
</dbReference>
<evidence type="ECO:0000313" key="4">
    <source>
        <dbReference type="JaponicusDB" id="SJAG_03623"/>
    </source>
</evidence>
<organism evidence="3 5">
    <name type="scientific">Schizosaccharomyces japonicus (strain yFS275 / FY16936)</name>
    <name type="common">Fission yeast</name>
    <dbReference type="NCBI Taxonomy" id="402676"/>
    <lineage>
        <taxon>Eukaryota</taxon>
        <taxon>Fungi</taxon>
        <taxon>Dikarya</taxon>
        <taxon>Ascomycota</taxon>
        <taxon>Taphrinomycotina</taxon>
        <taxon>Schizosaccharomycetes</taxon>
        <taxon>Schizosaccharomycetales</taxon>
        <taxon>Schizosaccharomycetaceae</taxon>
        <taxon>Schizosaccharomyces</taxon>
    </lineage>
</organism>
<dbReference type="Gene3D" id="2.120.10.80">
    <property type="entry name" value="Kelch-type beta propeller"/>
    <property type="match status" value="1"/>
</dbReference>
<evidence type="ECO:0000313" key="5">
    <source>
        <dbReference type="Proteomes" id="UP000001744"/>
    </source>
</evidence>
<evidence type="ECO:0000256" key="1">
    <source>
        <dbReference type="ARBA" id="ARBA00022441"/>
    </source>
</evidence>
<dbReference type="VEuPathDB" id="FungiDB:SJAG_03623"/>
<dbReference type="Proteomes" id="UP000001744">
    <property type="component" value="Unassembled WGS sequence"/>
</dbReference>
<keyword evidence="1" id="KW-0880">Kelch repeat</keyword>
<evidence type="ECO:0000256" key="2">
    <source>
        <dbReference type="ARBA" id="ARBA00022737"/>
    </source>
</evidence>
<keyword evidence="2" id="KW-0677">Repeat</keyword>
<keyword evidence="5" id="KW-1185">Reference proteome</keyword>
<gene>
    <name evidence="4" type="primary">ral2</name>
    <name evidence="3" type="ORF">SJAG_03623</name>
</gene>
<proteinExistence type="predicted"/>
<dbReference type="PANTHER" id="PTHR43503:SF2">
    <property type="entry name" value="NEGATIVE REGULATOR OF SPORULATION MDS3-RELATED"/>
    <property type="match status" value="1"/>
</dbReference>
<dbReference type="GO" id="GO:0004601">
    <property type="term" value="F:peroxidase activity"/>
    <property type="evidence" value="ECO:0000318"/>
    <property type="project" value="GO_Central"/>
</dbReference>
<dbReference type="RefSeq" id="XP_002174761.1">
    <property type="nucleotide sequence ID" value="XM_002174725.1"/>
</dbReference>
<dbReference type="JaponicusDB" id="SJAG_03623">
    <property type="gene designation" value="ral2"/>
</dbReference>
<dbReference type="STRING" id="402676.B6K4R1"/>